<proteinExistence type="predicted"/>
<dbReference type="EMBL" id="CP144690">
    <property type="protein sequence ID" value="WVY91852.1"/>
    <property type="molecule type" value="Genomic_DNA"/>
</dbReference>
<gene>
    <name evidence="1" type="ORF">V8G54_037366</name>
</gene>
<protein>
    <submittedName>
        <fullName evidence="1">Uncharacterized protein</fullName>
    </submittedName>
</protein>
<reference evidence="1 2" key="1">
    <citation type="journal article" date="2023" name="Life. Sci Alliance">
        <title>Evolutionary insights into 3D genome organization and epigenetic landscape of Vigna mungo.</title>
        <authorList>
            <person name="Junaid A."/>
            <person name="Singh B."/>
            <person name="Bhatia S."/>
        </authorList>
    </citation>
    <scope>NUCLEOTIDE SEQUENCE [LARGE SCALE GENOMIC DNA]</scope>
    <source>
        <strain evidence="1">Urdbean</strain>
    </source>
</reference>
<dbReference type="AlphaFoldDB" id="A0AAQ3MIQ5"/>
<name>A0AAQ3MIQ5_VIGMU</name>
<dbReference type="Proteomes" id="UP001374535">
    <property type="component" value="Chromosome 11"/>
</dbReference>
<evidence type="ECO:0000313" key="2">
    <source>
        <dbReference type="Proteomes" id="UP001374535"/>
    </source>
</evidence>
<sequence length="268" mass="30767">MKWCSEKKSSSSLIGCEDRREKRILEAKKARWRAFLSKLAAMTIFSTLHQHFFLLSWGDKRKSLPDDVDEFIMWKRGLNYDAKLELVYDVALCNWISWLYEEVDDEQAHVLVCSSWYPSSSHFGFSSLQVWIANEGVKWIVVVRGCSTFGLRRNKPEWFALTRFWTTVKSVVVSCGDMMKDFLVDSLIAGLILTYGGATEEKICLQFAFYDLNVFACSMEALFFVIIDCVFLHILDNGDSYDGCVKRETHATHGGEVQELGISKKILT</sequence>
<accession>A0AAQ3MIQ5</accession>
<keyword evidence="2" id="KW-1185">Reference proteome</keyword>
<organism evidence="1 2">
    <name type="scientific">Vigna mungo</name>
    <name type="common">Black gram</name>
    <name type="synonym">Phaseolus mungo</name>
    <dbReference type="NCBI Taxonomy" id="3915"/>
    <lineage>
        <taxon>Eukaryota</taxon>
        <taxon>Viridiplantae</taxon>
        <taxon>Streptophyta</taxon>
        <taxon>Embryophyta</taxon>
        <taxon>Tracheophyta</taxon>
        <taxon>Spermatophyta</taxon>
        <taxon>Magnoliopsida</taxon>
        <taxon>eudicotyledons</taxon>
        <taxon>Gunneridae</taxon>
        <taxon>Pentapetalae</taxon>
        <taxon>rosids</taxon>
        <taxon>fabids</taxon>
        <taxon>Fabales</taxon>
        <taxon>Fabaceae</taxon>
        <taxon>Papilionoideae</taxon>
        <taxon>50 kb inversion clade</taxon>
        <taxon>NPAAA clade</taxon>
        <taxon>indigoferoid/millettioid clade</taxon>
        <taxon>Phaseoleae</taxon>
        <taxon>Vigna</taxon>
    </lineage>
</organism>
<evidence type="ECO:0000313" key="1">
    <source>
        <dbReference type="EMBL" id="WVY91852.1"/>
    </source>
</evidence>